<evidence type="ECO:0000313" key="2">
    <source>
        <dbReference type="EMBL" id="GMH72188.1"/>
    </source>
</evidence>
<evidence type="ECO:0000256" key="1">
    <source>
        <dbReference type="SAM" id="MobiDB-lite"/>
    </source>
</evidence>
<organism evidence="2 3">
    <name type="scientific">Triparma laevis f. inornata</name>
    <dbReference type="NCBI Taxonomy" id="1714386"/>
    <lineage>
        <taxon>Eukaryota</taxon>
        <taxon>Sar</taxon>
        <taxon>Stramenopiles</taxon>
        <taxon>Ochrophyta</taxon>
        <taxon>Bolidophyceae</taxon>
        <taxon>Parmales</taxon>
        <taxon>Triparmaceae</taxon>
        <taxon>Triparma</taxon>
    </lineage>
</organism>
<gene>
    <name evidence="2" type="ORF">TL16_g05852</name>
</gene>
<name>A0A9W7ANB1_9STRA</name>
<reference evidence="3" key="1">
    <citation type="journal article" date="2023" name="Commun. Biol.">
        <title>Genome analysis of Parmales, the sister group of diatoms, reveals the evolutionary specialization of diatoms from phago-mixotrophs to photoautotrophs.</title>
        <authorList>
            <person name="Ban H."/>
            <person name="Sato S."/>
            <person name="Yoshikawa S."/>
            <person name="Yamada K."/>
            <person name="Nakamura Y."/>
            <person name="Ichinomiya M."/>
            <person name="Sato N."/>
            <person name="Blanc-Mathieu R."/>
            <person name="Endo H."/>
            <person name="Kuwata A."/>
            <person name="Ogata H."/>
        </authorList>
    </citation>
    <scope>NUCLEOTIDE SEQUENCE [LARGE SCALE GENOMIC DNA]</scope>
</reference>
<dbReference type="Proteomes" id="UP001162640">
    <property type="component" value="Unassembled WGS sequence"/>
</dbReference>
<dbReference type="AlphaFoldDB" id="A0A9W7ANB1"/>
<evidence type="ECO:0000313" key="3">
    <source>
        <dbReference type="Proteomes" id="UP001162640"/>
    </source>
</evidence>
<protein>
    <submittedName>
        <fullName evidence="2">Uncharacterized protein</fullName>
    </submittedName>
</protein>
<proteinExistence type="predicted"/>
<feature type="region of interest" description="Disordered" evidence="1">
    <location>
        <begin position="54"/>
        <end position="80"/>
    </location>
</feature>
<sequence length="80" mass="8761">MSGINVGGEAVEKINEKAKAANLENVQKTLIEGENANGGQEKTDSALVKHAKHHIVEKRVNDKGGNKKKNKKQKLEEDNE</sequence>
<accession>A0A9W7ANB1</accession>
<comment type="caution">
    <text evidence="2">The sequence shown here is derived from an EMBL/GenBank/DDBJ whole genome shotgun (WGS) entry which is preliminary data.</text>
</comment>
<dbReference type="EMBL" id="BLQM01000173">
    <property type="protein sequence ID" value="GMH72188.1"/>
    <property type="molecule type" value="Genomic_DNA"/>
</dbReference>